<dbReference type="GO" id="GO:0004065">
    <property type="term" value="F:arylsulfatase activity"/>
    <property type="evidence" value="ECO:0007669"/>
    <property type="project" value="TreeGrafter"/>
</dbReference>
<comment type="caution">
    <text evidence="6">The sequence shown here is derived from an EMBL/GenBank/DDBJ whole genome shotgun (WGS) entry which is preliminary data.</text>
</comment>
<keyword evidence="2" id="KW-0479">Metal-binding</keyword>
<dbReference type="Proteomes" id="UP000321790">
    <property type="component" value="Unassembled WGS sequence"/>
</dbReference>
<evidence type="ECO:0000256" key="1">
    <source>
        <dbReference type="ARBA" id="ARBA00008779"/>
    </source>
</evidence>
<dbReference type="InterPro" id="IPR024607">
    <property type="entry name" value="Sulfatase_CS"/>
</dbReference>
<dbReference type="PANTHER" id="PTHR42693">
    <property type="entry name" value="ARYLSULFATASE FAMILY MEMBER"/>
    <property type="match status" value="1"/>
</dbReference>
<dbReference type="InterPro" id="IPR050738">
    <property type="entry name" value="Sulfatase"/>
</dbReference>
<feature type="domain" description="Sulfatase N-terminal" evidence="5">
    <location>
        <begin position="19"/>
        <end position="327"/>
    </location>
</feature>
<evidence type="ECO:0000256" key="4">
    <source>
        <dbReference type="ARBA" id="ARBA00022837"/>
    </source>
</evidence>
<protein>
    <submittedName>
        <fullName evidence="6">Arylsulfatase</fullName>
    </submittedName>
</protein>
<organism evidence="6 7">
    <name type="scientific">Seonamhaeicola algicola</name>
    <dbReference type="NCBI Taxonomy" id="1719036"/>
    <lineage>
        <taxon>Bacteria</taxon>
        <taxon>Pseudomonadati</taxon>
        <taxon>Bacteroidota</taxon>
        <taxon>Flavobacteriia</taxon>
        <taxon>Flavobacteriales</taxon>
        <taxon>Flavobacteriaceae</taxon>
    </lineage>
</organism>
<dbReference type="AlphaFoldDB" id="A0A5C7B1K8"/>
<evidence type="ECO:0000256" key="2">
    <source>
        <dbReference type="ARBA" id="ARBA00022723"/>
    </source>
</evidence>
<dbReference type="OrthoDB" id="756520at2"/>
<evidence type="ECO:0000259" key="5">
    <source>
        <dbReference type="Pfam" id="PF00884"/>
    </source>
</evidence>
<gene>
    <name evidence="6" type="ORF">FUA26_06760</name>
</gene>
<keyword evidence="3" id="KW-0378">Hydrolase</keyword>
<dbReference type="InterPro" id="IPR000917">
    <property type="entry name" value="Sulfatase_N"/>
</dbReference>
<evidence type="ECO:0000256" key="3">
    <source>
        <dbReference type="ARBA" id="ARBA00022801"/>
    </source>
</evidence>
<comment type="similarity">
    <text evidence="1">Belongs to the sulfatase family.</text>
</comment>
<evidence type="ECO:0000313" key="6">
    <source>
        <dbReference type="EMBL" id="TXE11762.1"/>
    </source>
</evidence>
<dbReference type="CDD" id="cd16146">
    <property type="entry name" value="ARS_like"/>
    <property type="match status" value="1"/>
</dbReference>
<keyword evidence="7" id="KW-1185">Reference proteome</keyword>
<name>A0A5C7B1K8_9FLAO</name>
<dbReference type="SUPFAM" id="SSF53649">
    <property type="entry name" value="Alkaline phosphatase-like"/>
    <property type="match status" value="1"/>
</dbReference>
<reference evidence="7" key="1">
    <citation type="submission" date="2019-08" db="EMBL/GenBank/DDBJ databases">
        <title>Seonamhaeicola sediminis sp. nov., isolated from marine sediment.</title>
        <authorList>
            <person name="Cao W.R."/>
        </authorList>
    </citation>
    <scope>NUCLEOTIDE SEQUENCE [LARGE SCALE GENOMIC DNA]</scope>
    <source>
        <strain evidence="7">Gy8</strain>
    </source>
</reference>
<dbReference type="EMBL" id="VOSC01000019">
    <property type="protein sequence ID" value="TXE11762.1"/>
    <property type="molecule type" value="Genomic_DNA"/>
</dbReference>
<dbReference type="InterPro" id="IPR017850">
    <property type="entry name" value="Alkaline_phosphatase_core_sf"/>
</dbReference>
<dbReference type="GO" id="GO:0046872">
    <property type="term" value="F:metal ion binding"/>
    <property type="evidence" value="ECO:0007669"/>
    <property type="project" value="UniProtKB-KW"/>
</dbReference>
<keyword evidence="4" id="KW-0106">Calcium</keyword>
<proteinExistence type="inferred from homology"/>
<evidence type="ECO:0000313" key="7">
    <source>
        <dbReference type="Proteomes" id="UP000321790"/>
    </source>
</evidence>
<sequence>MILMSACSKNYELKKQEKPNVILILTDDQGYGDLSCHGNPYFKTPNMDKLHEESVRFTDFHVDPTCAPTRAALLTGKYAHNVGVWHTIAGGNHLKTNELTMANVFKESGYATGLFGKWHLGANYPYRPIDRGFDEWLGQGDGGTGTTDDWFDNDRVNDYYWHNGEKKKIEGYAPDVFYNAAINFIKQKKESKQPFFVYLPTYLPHHPHTVPDVSMANNFGPEVPKNVSYFYAGIQRIDRNIGKLRKTLENLQLADNTILIFMSDNGGTEGVKMYNAGMKGRKGQAYEGGHRVPFFIHWKNGAIKHGKDVEDLTSHFDVLPTLIDLCGLKTKTHDTINFDGRSFKQQLYNPEKKLEERILFVENQRTFKAQPWVNMAAMTNRWRLIDNTELYDMETDFAQTTNVINKYPDVVKNLRVAHKNYWEKVTPNDREVPRPIIGSEKDTEVFLTPSDWYLPAVPWNHSQVAKGFSEVGEWHITVETNATYTFEVSRWPREAKAPIAGVPSFKNKTVDAWLPQGGVKKLIYGNTMVALPVQAIALQVGDYNQTKPVKITDTSVVFEVPLKAGNTSVKGQMLNSENNVIAGTYYIYITKK</sequence>
<dbReference type="Pfam" id="PF00884">
    <property type="entry name" value="Sulfatase"/>
    <property type="match status" value="1"/>
</dbReference>
<dbReference type="Gene3D" id="3.40.720.10">
    <property type="entry name" value="Alkaline Phosphatase, subunit A"/>
    <property type="match status" value="1"/>
</dbReference>
<dbReference type="PROSITE" id="PS00523">
    <property type="entry name" value="SULFATASE_1"/>
    <property type="match status" value="1"/>
</dbReference>
<dbReference type="PANTHER" id="PTHR42693:SF53">
    <property type="entry name" value="ENDO-4-O-SULFATASE"/>
    <property type="match status" value="1"/>
</dbReference>
<accession>A0A5C7B1K8</accession>